<dbReference type="OrthoDB" id="770034at2"/>
<dbReference type="AlphaFoldDB" id="A0A4S4N9C1"/>
<name>A0A4S4N9C1_9BACT</name>
<protein>
    <submittedName>
        <fullName evidence="2">Potassium transporter KefB</fullName>
    </submittedName>
</protein>
<keyword evidence="1" id="KW-0472">Membrane</keyword>
<sequence length="111" mass="12237">MQLSSKQPLHPHLRTFLWPALVGGAIGLLLILSFVLSVDNPDPDWPRWWRVRPLIIVPLAGAAGGAAFHYLLYLRRVSRLPAVLAIVLGILVFVVGLWLGIVLGLDGTLWD</sequence>
<feature type="transmembrane region" description="Helical" evidence="1">
    <location>
        <begin position="55"/>
        <end position="73"/>
    </location>
</feature>
<evidence type="ECO:0000313" key="2">
    <source>
        <dbReference type="EMBL" id="THH34601.1"/>
    </source>
</evidence>
<keyword evidence="3" id="KW-1185">Reference proteome</keyword>
<keyword evidence="1" id="KW-1133">Transmembrane helix</keyword>
<keyword evidence="1" id="KW-0812">Transmembrane</keyword>
<dbReference type="Proteomes" id="UP000308528">
    <property type="component" value="Unassembled WGS sequence"/>
</dbReference>
<dbReference type="EMBL" id="SRSF01000015">
    <property type="protein sequence ID" value="THH34601.1"/>
    <property type="molecule type" value="Genomic_DNA"/>
</dbReference>
<organism evidence="2 3">
    <name type="scientific">Neolewinella litorea</name>
    <dbReference type="NCBI Taxonomy" id="2562452"/>
    <lineage>
        <taxon>Bacteria</taxon>
        <taxon>Pseudomonadati</taxon>
        <taxon>Bacteroidota</taxon>
        <taxon>Saprospiria</taxon>
        <taxon>Saprospirales</taxon>
        <taxon>Lewinellaceae</taxon>
        <taxon>Neolewinella</taxon>
    </lineage>
</organism>
<comment type="caution">
    <text evidence="2">The sequence shown here is derived from an EMBL/GenBank/DDBJ whole genome shotgun (WGS) entry which is preliminary data.</text>
</comment>
<evidence type="ECO:0000256" key="1">
    <source>
        <dbReference type="SAM" id="Phobius"/>
    </source>
</evidence>
<accession>A0A4S4N9C1</accession>
<dbReference type="RefSeq" id="WP_136460686.1">
    <property type="nucleotide sequence ID" value="NZ_SRSF01000015.1"/>
</dbReference>
<proteinExistence type="predicted"/>
<evidence type="ECO:0000313" key="3">
    <source>
        <dbReference type="Proteomes" id="UP000308528"/>
    </source>
</evidence>
<feature type="transmembrane region" description="Helical" evidence="1">
    <location>
        <begin position="80"/>
        <end position="105"/>
    </location>
</feature>
<reference evidence="2 3" key="1">
    <citation type="submission" date="2019-04" db="EMBL/GenBank/DDBJ databases">
        <title>Lewinella litorea sp. nov., isolated from a marine sand.</title>
        <authorList>
            <person name="Yoon J.-H."/>
        </authorList>
    </citation>
    <scope>NUCLEOTIDE SEQUENCE [LARGE SCALE GENOMIC DNA]</scope>
    <source>
        <strain evidence="2 3">HSMS-39</strain>
    </source>
</reference>
<gene>
    <name evidence="2" type="ORF">E4021_17335</name>
</gene>
<feature type="transmembrane region" description="Helical" evidence="1">
    <location>
        <begin position="16"/>
        <end position="35"/>
    </location>
</feature>